<dbReference type="VEuPathDB" id="FungiDB:PSHT_00383"/>
<gene>
    <name evidence="1" type="ORF">PSTT_07760</name>
</gene>
<evidence type="ECO:0000313" key="1">
    <source>
        <dbReference type="EMBL" id="POW08130.1"/>
    </source>
</evidence>
<dbReference type="Proteomes" id="UP000239156">
    <property type="component" value="Unassembled WGS sequence"/>
</dbReference>
<dbReference type="AlphaFoldDB" id="A0A2S4VFE6"/>
<dbReference type="VEuPathDB" id="FungiDB:PSTT_07760"/>
<proteinExistence type="predicted"/>
<name>A0A2S4VFE6_9BASI</name>
<keyword evidence="2" id="KW-1185">Reference proteome</keyword>
<protein>
    <submittedName>
        <fullName evidence="1">Uncharacterized protein</fullName>
    </submittedName>
</protein>
<sequence>MNSLTFNNLAAIFSGPNYLCFCGKFTNSQRLLPRRHFSATTSKAVVSGSWSGGRDVWRVSLRTDVSAVTSIKPGSTYEISGDVEGANTYFMPILIWRAGDELLTRLGTRLADRPPMRFCGLGTILSWERFIINAFEKEDLIQVIVFHKNEVSDRTVVRLLLGWDYCHVHADASGFARSRIG</sequence>
<accession>A0A2S4VFE6</accession>
<comment type="caution">
    <text evidence="1">The sequence shown here is derived from an EMBL/GenBank/DDBJ whole genome shotgun (WGS) entry which is preliminary data.</text>
</comment>
<organism evidence="1 2">
    <name type="scientific">Puccinia striiformis</name>
    <dbReference type="NCBI Taxonomy" id="27350"/>
    <lineage>
        <taxon>Eukaryota</taxon>
        <taxon>Fungi</taxon>
        <taxon>Dikarya</taxon>
        <taxon>Basidiomycota</taxon>
        <taxon>Pucciniomycotina</taxon>
        <taxon>Pucciniomycetes</taxon>
        <taxon>Pucciniales</taxon>
        <taxon>Pucciniaceae</taxon>
        <taxon>Puccinia</taxon>
    </lineage>
</organism>
<dbReference type="EMBL" id="PKSL01000067">
    <property type="protein sequence ID" value="POW08130.1"/>
    <property type="molecule type" value="Genomic_DNA"/>
</dbReference>
<reference evidence="1" key="1">
    <citation type="submission" date="2017-12" db="EMBL/GenBank/DDBJ databases">
        <title>Gene loss provides genomic basis for host adaptation in cereal stripe rust fungi.</title>
        <authorList>
            <person name="Xia C."/>
        </authorList>
    </citation>
    <scope>NUCLEOTIDE SEQUENCE [LARGE SCALE GENOMIC DNA]</scope>
    <source>
        <strain evidence="1">93-210</strain>
    </source>
</reference>
<evidence type="ECO:0000313" key="2">
    <source>
        <dbReference type="Proteomes" id="UP000239156"/>
    </source>
</evidence>